<dbReference type="AlphaFoldDB" id="A0A382KW27"/>
<sequence length="44" mass="5316">RMFGSIRCYSARMETKRALGKGYFDYWYHNDGFGLLIFCLYAYM</sequence>
<name>A0A382KW27_9ZZZZ</name>
<feature type="non-terminal residue" evidence="1">
    <location>
        <position position="44"/>
    </location>
</feature>
<evidence type="ECO:0000313" key="1">
    <source>
        <dbReference type="EMBL" id="SVC28519.1"/>
    </source>
</evidence>
<organism evidence="1">
    <name type="scientific">marine metagenome</name>
    <dbReference type="NCBI Taxonomy" id="408172"/>
    <lineage>
        <taxon>unclassified sequences</taxon>
        <taxon>metagenomes</taxon>
        <taxon>ecological metagenomes</taxon>
    </lineage>
</organism>
<dbReference type="EMBL" id="UINC01083121">
    <property type="protein sequence ID" value="SVC28519.1"/>
    <property type="molecule type" value="Genomic_DNA"/>
</dbReference>
<accession>A0A382KW27</accession>
<proteinExistence type="predicted"/>
<gene>
    <name evidence="1" type="ORF">METZ01_LOCUS281373</name>
</gene>
<protein>
    <submittedName>
        <fullName evidence="1">Uncharacterized protein</fullName>
    </submittedName>
</protein>
<reference evidence="1" key="1">
    <citation type="submission" date="2018-05" db="EMBL/GenBank/DDBJ databases">
        <authorList>
            <person name="Lanie J.A."/>
            <person name="Ng W.-L."/>
            <person name="Kazmierczak K.M."/>
            <person name="Andrzejewski T.M."/>
            <person name="Davidsen T.M."/>
            <person name="Wayne K.J."/>
            <person name="Tettelin H."/>
            <person name="Glass J.I."/>
            <person name="Rusch D."/>
            <person name="Podicherti R."/>
            <person name="Tsui H.-C.T."/>
            <person name="Winkler M.E."/>
        </authorList>
    </citation>
    <scope>NUCLEOTIDE SEQUENCE</scope>
</reference>
<feature type="non-terminal residue" evidence="1">
    <location>
        <position position="1"/>
    </location>
</feature>